<accession>A0ACB8V3L8</accession>
<comment type="caution">
    <text evidence="1">The sequence shown here is derived from an EMBL/GenBank/DDBJ whole genome shotgun (WGS) entry which is preliminary data.</text>
</comment>
<name>A0ACB8V3L8_9EURO</name>
<dbReference type="EMBL" id="JALBCA010000012">
    <property type="protein sequence ID" value="KAI2391399.1"/>
    <property type="molecule type" value="Genomic_DNA"/>
</dbReference>
<evidence type="ECO:0000313" key="1">
    <source>
        <dbReference type="EMBL" id="KAI2391399.1"/>
    </source>
</evidence>
<sequence length="747" mass="82696">MGTKQAAIHATFRLPDPDDVSTLLPTSPLARRPALNALDTAVPAPARPPPHALRPACLQLSPAATAATVPSLRAASPFDIRRHEPAPVSPASKTDRSASRAATPVSPSARQLPALSPINVHSRHFAPFRHDRSPLQTPLSPRCPHPYPPPELHFDTPLRSSLHSATTGSTSLEPASETERSSILTNPSSVADLSPDAGDTGMSVDDAIDMYLDGFSDDSSSGTSPDSPDPEKSLPAADLQSISRYPKSSLKVAELGPNALVSPSNKTTSPTNAPISLPKSQLQPKLVVDTGSADKEQRTSPLSSPSGNLPGNVEKRMTVPEVLSVGVPPPLSIDTDLRDIYGFKKQTTHITVRQFKAWNDPYLRYVDYRRRKWVEMVGSAHPEHPDTLPFPSRSNKMKRYIRKGIPPEYRGSAWFWYAGGPEYLLKSPGLYRKLVEQAFQAPMNDDKEHIERDLHRTFPDNVHYKPDDSSASQPFEGSSNLNHLSDTPETPIIQSLRRVLYAFSIHNSKIGYTQSLNFIAGLLLLFLPEEKSFWMLHIITSTFLPGTHEVSLEGANADLWILMVALKESLPAVYTKVASPTPTTARSRPPTITTTTRLPDITLGLTNWLMSMFIGSLPLETTLRVWDILFYEGSRTFFRVALAIFRISQRDILSVSDPMEIFQIVQTAPKRMLDASALADDCFMRRFRFSQARIDSLRVARRQAIREDKERASFLARPGHFRNDADTRPGTSSPPSPGQWRAWKKFQ</sequence>
<protein>
    <submittedName>
        <fullName evidence="1">Uncharacterized protein</fullName>
    </submittedName>
</protein>
<gene>
    <name evidence="1" type="ORF">LOY88_001223</name>
</gene>
<reference evidence="1" key="1">
    <citation type="journal article" date="2022" name="bioRxiv">
        <title>Population genetic analysis of Ophidiomyces ophidiicola, the causative agent of snake fungal disease, indicates recent introductions to the USA.</title>
        <authorList>
            <person name="Ladner J.T."/>
            <person name="Palmer J.M."/>
            <person name="Ettinger C.L."/>
            <person name="Stajich J.E."/>
            <person name="Farrell T.M."/>
            <person name="Glorioso B.M."/>
            <person name="Lawson B."/>
            <person name="Price S.J."/>
            <person name="Stengle A.G."/>
            <person name="Grear D.A."/>
            <person name="Lorch J.M."/>
        </authorList>
    </citation>
    <scope>NUCLEOTIDE SEQUENCE</scope>
    <source>
        <strain evidence="1">NWHC 24266-5</strain>
    </source>
</reference>
<proteinExistence type="predicted"/>
<organism evidence="1">
    <name type="scientific">Ophidiomyces ophidiicola</name>
    <dbReference type="NCBI Taxonomy" id="1387563"/>
    <lineage>
        <taxon>Eukaryota</taxon>
        <taxon>Fungi</taxon>
        <taxon>Dikarya</taxon>
        <taxon>Ascomycota</taxon>
        <taxon>Pezizomycotina</taxon>
        <taxon>Eurotiomycetes</taxon>
        <taxon>Eurotiomycetidae</taxon>
        <taxon>Onygenales</taxon>
        <taxon>Onygenaceae</taxon>
        <taxon>Ophidiomyces</taxon>
    </lineage>
</organism>